<dbReference type="InterPro" id="IPR027417">
    <property type="entry name" value="P-loop_NTPase"/>
</dbReference>
<dbReference type="GO" id="GO:0006508">
    <property type="term" value="P:proteolysis"/>
    <property type="evidence" value="ECO:0007669"/>
    <property type="project" value="UniProtKB-KW"/>
</dbReference>
<dbReference type="PANTHER" id="PTHR45913:SF9">
    <property type="entry name" value="GENERAL TRANSCRIPTION FACTOR II-I REPEAT DOMAIN-CONTAINING PROTEIN 2-LIKE-RELATED"/>
    <property type="match status" value="1"/>
</dbReference>
<dbReference type="InterPro" id="IPR015947">
    <property type="entry name" value="PUA-like_sf"/>
</dbReference>
<reference evidence="7 8" key="1">
    <citation type="journal article" date="2019" name="Sci. Rep.">
        <title>Orb-weaving spider Araneus ventricosus genome elucidates the spidroin gene catalogue.</title>
        <authorList>
            <person name="Kono N."/>
            <person name="Nakamura H."/>
            <person name="Ohtoshi R."/>
            <person name="Moran D.A.P."/>
            <person name="Shinohara A."/>
            <person name="Yoshida Y."/>
            <person name="Fujiwara M."/>
            <person name="Mori M."/>
            <person name="Tomita M."/>
            <person name="Arakawa K."/>
        </authorList>
    </citation>
    <scope>NUCLEOTIDE SEQUENCE [LARGE SCALE GENOMIC DNA]</scope>
</reference>
<organism evidence="7 8">
    <name type="scientific">Araneus ventricosus</name>
    <name type="common">Orbweaver spider</name>
    <name type="synonym">Epeira ventricosa</name>
    <dbReference type="NCBI Taxonomy" id="182803"/>
    <lineage>
        <taxon>Eukaryota</taxon>
        <taxon>Metazoa</taxon>
        <taxon>Ecdysozoa</taxon>
        <taxon>Arthropoda</taxon>
        <taxon>Chelicerata</taxon>
        <taxon>Arachnida</taxon>
        <taxon>Araneae</taxon>
        <taxon>Araneomorphae</taxon>
        <taxon>Entelegynae</taxon>
        <taxon>Araneoidea</taxon>
        <taxon>Araneidae</taxon>
        <taxon>Araneus</taxon>
    </lineage>
</organism>
<keyword evidence="4" id="KW-0720">Serine protease</keyword>
<evidence type="ECO:0000259" key="6">
    <source>
        <dbReference type="PROSITE" id="PS51787"/>
    </source>
</evidence>
<dbReference type="Proteomes" id="UP000499080">
    <property type="component" value="Unassembled WGS sequence"/>
</dbReference>
<comment type="caution">
    <text evidence="7">The sequence shown here is derived from an EMBL/GenBank/DDBJ whole genome shotgun (WGS) entry which is preliminary data.</text>
</comment>
<dbReference type="AlphaFoldDB" id="A0A4Y2FV62"/>
<dbReference type="OrthoDB" id="2411602at2759"/>
<evidence type="ECO:0000313" key="8">
    <source>
        <dbReference type="Proteomes" id="UP000499080"/>
    </source>
</evidence>
<dbReference type="FunFam" id="1.20.5.5270:FF:000002">
    <property type="entry name" value="Lon protease homolog"/>
    <property type="match status" value="1"/>
</dbReference>
<evidence type="ECO:0000313" key="7">
    <source>
        <dbReference type="EMBL" id="GBM45410.1"/>
    </source>
</evidence>
<proteinExistence type="predicted"/>
<keyword evidence="5" id="KW-0067">ATP-binding</keyword>
<feature type="domain" description="Lon N-terminal" evidence="6">
    <location>
        <begin position="25"/>
        <end position="636"/>
    </location>
</feature>
<evidence type="ECO:0000256" key="1">
    <source>
        <dbReference type="ARBA" id="ARBA00022670"/>
    </source>
</evidence>
<dbReference type="SUPFAM" id="SSF88697">
    <property type="entry name" value="PUA domain-like"/>
    <property type="match status" value="1"/>
</dbReference>
<dbReference type="InterPro" id="IPR003959">
    <property type="entry name" value="ATPase_AAA_core"/>
</dbReference>
<evidence type="ECO:0000256" key="2">
    <source>
        <dbReference type="ARBA" id="ARBA00022741"/>
    </source>
</evidence>
<keyword evidence="1 7" id="KW-0645">Protease</keyword>
<evidence type="ECO:0000256" key="3">
    <source>
        <dbReference type="ARBA" id="ARBA00022801"/>
    </source>
</evidence>
<dbReference type="GO" id="GO:0016887">
    <property type="term" value="F:ATP hydrolysis activity"/>
    <property type="evidence" value="ECO:0007669"/>
    <property type="project" value="InterPro"/>
</dbReference>
<dbReference type="EMBL" id="BGPR01001099">
    <property type="protein sequence ID" value="GBM45410.1"/>
    <property type="molecule type" value="Genomic_DNA"/>
</dbReference>
<dbReference type="Pfam" id="PF00004">
    <property type="entry name" value="AAA"/>
    <property type="match status" value="1"/>
</dbReference>
<keyword evidence="2" id="KW-0547">Nucleotide-binding</keyword>
<dbReference type="GO" id="GO:0005524">
    <property type="term" value="F:ATP binding"/>
    <property type="evidence" value="ECO:0007669"/>
    <property type="project" value="UniProtKB-KW"/>
</dbReference>
<keyword evidence="8" id="KW-1185">Reference proteome</keyword>
<keyword evidence="3" id="KW-0378">Hydrolase</keyword>
<dbReference type="SUPFAM" id="SSF53098">
    <property type="entry name" value="Ribonuclease H-like"/>
    <property type="match status" value="1"/>
</dbReference>
<dbReference type="Gene3D" id="1.20.5.5270">
    <property type="match status" value="1"/>
</dbReference>
<evidence type="ECO:0000256" key="4">
    <source>
        <dbReference type="ARBA" id="ARBA00022825"/>
    </source>
</evidence>
<dbReference type="FunFam" id="2.30.130.40:FF:000003">
    <property type="entry name" value="Lon protease homolog 2, peroxisomal"/>
    <property type="match status" value="1"/>
</dbReference>
<dbReference type="PANTHER" id="PTHR45913">
    <property type="entry name" value="EPM2A-INTERACTING PROTEIN 1"/>
    <property type="match status" value="1"/>
</dbReference>
<dbReference type="PROSITE" id="PS51787">
    <property type="entry name" value="LON_N"/>
    <property type="match status" value="1"/>
</dbReference>
<dbReference type="Gene3D" id="2.30.130.40">
    <property type="entry name" value="LON domain-like"/>
    <property type="match status" value="1"/>
</dbReference>
<evidence type="ECO:0000256" key="5">
    <source>
        <dbReference type="ARBA" id="ARBA00022840"/>
    </source>
</evidence>
<dbReference type="InterPro" id="IPR003111">
    <property type="entry name" value="Lon_prtase_N"/>
</dbReference>
<sequence>MIELLASIEGVVLASKMATSNIKLPRRLPLLIIDGVLFPGASIRIPVSSEKNMNMVRNHLLSRSTLSSAIIGVVPREMRSSDEDDGNVLHSIGTAGIVIQVTGTNWPRPAYTLLVTGLCRFKLERITEKSPYLIASVRQLDRLPGEEAAELDEPNAELSDLMEQFREQATKLIDMLDLSLPAVVRLKKVNTIQEATTHASYIVAYNIAKNNKALSDGEFVKQCMPLLCDVLCPDKKNNFQTLSLSRKTVTSRIEAIDKNLTSQLESKIGHFKFCSIAMDESTDINDTAQLVLFIRGIDENFEITEELACMRFSKGTTKGCDIFREFQEGLLTLKVSITNIYNITTDGAPNMTGKKSGFLGLFNQNYPGNNVVFLHCVIHQDALCKSALNMKPVLDAVVKLVNTIRSRGLTHRQFRDFLQSVQSEYSDVLHYTKVRWLSAGCVFERVWQLKDDVVSFFHEKQCSAECEMLEDTEWLSEFVFFTDLLCHMNKLNVKMQGKNQFIDDIWAHLKAFKLKLNLFAGQLVKNDLSHFSRLNSIPSVNEEKLKNYEDRLKKLHFEFERRFQDFSAIQTELDIFTMPFNVNCEARLLNSLPTESLPDVCAAIVRASHTERLQILDAVDLAERFKKTLPLLVRQIEGLQLLQKARKEDIGPLDFTKIPFPRGKFFNDIDKEDEIAALEKKVRETDMPEHAKKISLREIQRLKKMPPHMPDHAVTRNYIELMTELPWSKQSPEVININKSRKDLDADHYGMDKLKKRVLEYLAVRQLKNELKGPILCFVGPPGVGKTSVGRSIAKSLGREFHRYVH</sequence>
<dbReference type="Pfam" id="PF02190">
    <property type="entry name" value="LON_substr_bdg"/>
    <property type="match status" value="1"/>
</dbReference>
<dbReference type="InterPro" id="IPR012337">
    <property type="entry name" value="RNaseH-like_sf"/>
</dbReference>
<dbReference type="SUPFAM" id="SSF52540">
    <property type="entry name" value="P-loop containing nucleoside triphosphate hydrolases"/>
    <property type="match status" value="1"/>
</dbReference>
<protein>
    <submittedName>
        <fullName evidence="7">Lon protease 2, peroxisomal</fullName>
    </submittedName>
</protein>
<name>A0A4Y2FV62_ARAVE</name>
<dbReference type="GO" id="GO:0008236">
    <property type="term" value="F:serine-type peptidase activity"/>
    <property type="evidence" value="ECO:0007669"/>
    <property type="project" value="UniProtKB-KW"/>
</dbReference>
<dbReference type="SMART" id="SM00464">
    <property type="entry name" value="LON"/>
    <property type="match status" value="1"/>
</dbReference>
<accession>A0A4Y2FV62</accession>
<gene>
    <name evidence="7" type="primary">LONP2</name>
    <name evidence="7" type="ORF">AVEN_74985_1</name>
</gene>
<dbReference type="InterPro" id="IPR046336">
    <property type="entry name" value="Lon_prtase_N_sf"/>
</dbReference>
<dbReference type="Gene3D" id="3.40.50.300">
    <property type="entry name" value="P-loop containing nucleotide triphosphate hydrolases"/>
    <property type="match status" value="1"/>
</dbReference>